<evidence type="ECO:0000256" key="2">
    <source>
        <dbReference type="SAM" id="Phobius"/>
    </source>
</evidence>
<dbReference type="RefSeq" id="XP_003010769.1">
    <property type="nucleotide sequence ID" value="XM_003010723.1"/>
</dbReference>
<evidence type="ECO:0000256" key="3">
    <source>
        <dbReference type="SAM" id="SignalP"/>
    </source>
</evidence>
<dbReference type="STRING" id="663331.D4B4T1"/>
<keyword evidence="6" id="KW-1185">Reference proteome</keyword>
<evidence type="ECO:0000313" key="5">
    <source>
        <dbReference type="EMBL" id="EFE30129.1"/>
    </source>
</evidence>
<evidence type="ECO:0000256" key="1">
    <source>
        <dbReference type="SAM" id="MobiDB-lite"/>
    </source>
</evidence>
<evidence type="ECO:0000313" key="6">
    <source>
        <dbReference type="Proteomes" id="UP000008866"/>
    </source>
</evidence>
<comment type="caution">
    <text evidence="5">The sequence shown here is derived from an EMBL/GenBank/DDBJ whole genome shotgun (WGS) entry which is preliminary data.</text>
</comment>
<proteinExistence type="predicted"/>
<feature type="region of interest" description="Disordered" evidence="1">
    <location>
        <begin position="127"/>
        <end position="151"/>
    </location>
</feature>
<keyword evidence="2" id="KW-1133">Transmembrane helix</keyword>
<feature type="region of interest" description="Disordered" evidence="1">
    <location>
        <begin position="217"/>
        <end position="248"/>
    </location>
</feature>
<feature type="compositionally biased region" description="Polar residues" evidence="1">
    <location>
        <begin position="222"/>
        <end position="246"/>
    </location>
</feature>
<reference evidence="6" key="1">
    <citation type="journal article" date="2011" name="Genome Biol.">
        <title>Comparative and functional genomics provide insights into the pathogenicity of dermatophytic fungi.</title>
        <authorList>
            <person name="Burmester A."/>
            <person name="Shelest E."/>
            <person name="Gloeckner G."/>
            <person name="Heddergott C."/>
            <person name="Schindler S."/>
            <person name="Staib P."/>
            <person name="Heidel A."/>
            <person name="Felder M."/>
            <person name="Petzold A."/>
            <person name="Szafranski K."/>
            <person name="Feuermann M."/>
            <person name="Pedruzzi I."/>
            <person name="Priebe S."/>
            <person name="Groth M."/>
            <person name="Winkler R."/>
            <person name="Li W."/>
            <person name="Kniemeyer O."/>
            <person name="Schroeckh V."/>
            <person name="Hertweck C."/>
            <person name="Hube B."/>
            <person name="White T.C."/>
            <person name="Platzer M."/>
            <person name="Guthke R."/>
            <person name="Heitman J."/>
            <person name="Woestemeyer J."/>
            <person name="Zipfel P.F."/>
            <person name="Monod M."/>
            <person name="Brakhage A.A."/>
        </authorList>
    </citation>
    <scope>NUCLEOTIDE SEQUENCE [LARGE SCALE GENOMIC DNA]</scope>
    <source>
        <strain evidence="6">ATCC MYA-4681 / CBS 112371</strain>
    </source>
</reference>
<dbReference type="Pfam" id="PF01822">
    <property type="entry name" value="WSC"/>
    <property type="match status" value="1"/>
</dbReference>
<evidence type="ECO:0000259" key="4">
    <source>
        <dbReference type="PROSITE" id="PS51212"/>
    </source>
</evidence>
<dbReference type="InterPro" id="IPR002889">
    <property type="entry name" value="WSC_carb-bd"/>
</dbReference>
<sequence>MKLYTPKAVMAVAFLLSSSLSCVEAALDESLKGCYKGSGSLKDMGPTKYQSTGACRELCTKSQNAVFALHDTDRCSCGDKYPPESLKAASTDKTCVLVNCPGFDKDKCGGKNSFAVYLTGLVDDPATEGGADDGDATKTSSTPQPTITEGGHTIIITPSSKPAPSGPNKAGIAAGVVVGVVAIGAIIGGVIFFLKYRKRQKVVDEYRRNQTINNFVAGGKPSYSQSSADSRLDPSMTSQRRQSNGSIADDQDFSRRVLKVHTIIHLSSTCLRFPLG</sequence>
<gene>
    <name evidence="5" type="ORF">ARB_03471</name>
</gene>
<dbReference type="SMART" id="SM00321">
    <property type="entry name" value="WSC"/>
    <property type="match status" value="1"/>
</dbReference>
<protein>
    <submittedName>
        <fullName evidence="5">WSC domain protein, putative</fullName>
    </submittedName>
</protein>
<dbReference type="KEGG" id="abe:ARB_03471"/>
<feature type="transmembrane region" description="Helical" evidence="2">
    <location>
        <begin position="170"/>
        <end position="194"/>
    </location>
</feature>
<dbReference type="PROSITE" id="PS51257">
    <property type="entry name" value="PROKAR_LIPOPROTEIN"/>
    <property type="match status" value="1"/>
</dbReference>
<keyword evidence="2" id="KW-0472">Membrane</keyword>
<dbReference type="Proteomes" id="UP000008866">
    <property type="component" value="Unassembled WGS sequence"/>
</dbReference>
<keyword evidence="2" id="KW-0812">Transmembrane</keyword>
<dbReference type="PROSITE" id="PS51212">
    <property type="entry name" value="WSC"/>
    <property type="match status" value="1"/>
</dbReference>
<dbReference type="OMA" id="MTSIGCF"/>
<keyword evidence="3" id="KW-0732">Signal</keyword>
<dbReference type="eggNOG" id="KOG4157">
    <property type="taxonomic scope" value="Eukaryota"/>
</dbReference>
<feature type="signal peptide" evidence="3">
    <location>
        <begin position="1"/>
        <end position="25"/>
    </location>
</feature>
<accession>D4B4T1</accession>
<dbReference type="AlphaFoldDB" id="D4B4T1"/>
<organism evidence="5 6">
    <name type="scientific">Arthroderma benhamiae (strain ATCC MYA-4681 / CBS 112371)</name>
    <name type="common">Trichophyton mentagrophytes</name>
    <dbReference type="NCBI Taxonomy" id="663331"/>
    <lineage>
        <taxon>Eukaryota</taxon>
        <taxon>Fungi</taxon>
        <taxon>Dikarya</taxon>
        <taxon>Ascomycota</taxon>
        <taxon>Pezizomycotina</taxon>
        <taxon>Eurotiomycetes</taxon>
        <taxon>Eurotiomycetidae</taxon>
        <taxon>Onygenales</taxon>
        <taxon>Arthrodermataceae</taxon>
        <taxon>Trichophyton</taxon>
    </lineage>
</organism>
<feature type="chain" id="PRO_5003054221" evidence="3">
    <location>
        <begin position="26"/>
        <end position="276"/>
    </location>
</feature>
<name>D4B4T1_ARTBC</name>
<feature type="domain" description="WSC" evidence="4">
    <location>
        <begin position="28"/>
        <end position="120"/>
    </location>
</feature>
<dbReference type="GeneID" id="9524882"/>
<dbReference type="EMBL" id="ABSU01000034">
    <property type="protein sequence ID" value="EFE30129.1"/>
    <property type="molecule type" value="Genomic_DNA"/>
</dbReference>
<dbReference type="HOGENOM" id="CLU_024893_0_0_1"/>